<feature type="transmembrane region" description="Helical" evidence="9">
    <location>
        <begin position="317"/>
        <end position="335"/>
    </location>
</feature>
<name>A0ABP1PYR1_9HEXA</name>
<feature type="transmembrane region" description="Helical" evidence="9">
    <location>
        <begin position="417"/>
        <end position="437"/>
    </location>
</feature>
<accession>A0ABP1PYR1</accession>
<comment type="similarity">
    <text evidence="2">Belongs to the unc-93 family.</text>
</comment>
<feature type="transmembrane region" description="Helical" evidence="9">
    <location>
        <begin position="106"/>
        <end position="129"/>
    </location>
</feature>
<dbReference type="Pfam" id="PF05978">
    <property type="entry name" value="UNC-93"/>
    <property type="match status" value="1"/>
</dbReference>
<organism evidence="10 11">
    <name type="scientific">Orchesella dallaii</name>
    <dbReference type="NCBI Taxonomy" id="48710"/>
    <lineage>
        <taxon>Eukaryota</taxon>
        <taxon>Metazoa</taxon>
        <taxon>Ecdysozoa</taxon>
        <taxon>Arthropoda</taxon>
        <taxon>Hexapoda</taxon>
        <taxon>Collembola</taxon>
        <taxon>Entomobryomorpha</taxon>
        <taxon>Entomobryoidea</taxon>
        <taxon>Orchesellidae</taxon>
        <taxon>Orchesellinae</taxon>
        <taxon>Orchesella</taxon>
    </lineage>
</organism>
<feature type="transmembrane region" description="Helical" evidence="9">
    <location>
        <begin position="54"/>
        <end position="75"/>
    </location>
</feature>
<evidence type="ECO:0000313" key="11">
    <source>
        <dbReference type="Proteomes" id="UP001642540"/>
    </source>
</evidence>
<reference evidence="10 11" key="1">
    <citation type="submission" date="2024-08" db="EMBL/GenBank/DDBJ databases">
        <authorList>
            <person name="Cucini C."/>
            <person name="Frati F."/>
        </authorList>
    </citation>
    <scope>NUCLEOTIDE SEQUENCE [LARGE SCALE GENOMIC DNA]</scope>
</reference>
<evidence type="ECO:0000256" key="2">
    <source>
        <dbReference type="ARBA" id="ARBA00009172"/>
    </source>
</evidence>
<dbReference type="Proteomes" id="UP001642540">
    <property type="component" value="Unassembled WGS sequence"/>
</dbReference>
<keyword evidence="3 9" id="KW-0812">Transmembrane</keyword>
<evidence type="ECO:0000313" key="10">
    <source>
        <dbReference type="EMBL" id="CAL8080623.1"/>
    </source>
</evidence>
<keyword evidence="5 9" id="KW-0472">Membrane</keyword>
<sequence length="480" mass="52207">MAKKKDSDGNLRNVVILSIGFMLLMGAFFTMAGIEQTILQSIYEEDPSYDADGYLSLSIINGVYSVTNFIAPFFVSCLGVRTSMILGTSFYAFFIAGFYYPKALVVYGTSAACGLAASIVWVANGTYFTRCSTKETIGKNMGIYWVVQSSGMVLGNGFIYWQFQGGNHIEQGTRFFVISVLTCISACATITLFFLGPTRDQKMKEESNLGKWKNSNEEKVQTEEKQETNICHSFTEPFRLLTNKHMLLLIPPAIYNGFEIAFFAGIYPTAVGFTEGFGDDARKLVGFAGILIGIGTLLGGLIFGVFGDKIVNSRRSLVVIIACISHFISLALIYINHPDSASREPTTETSWLTSPTVEVAMISAFLLGLGDGCLQPQIFAAVGVIWPEKPGAALALCRFFQGGSVAVGFFASTMIGLYSLSGGLLVVALVGTVCFCFNEKLIDTKEAENKNINLVLQVDVIVDKNLSVTEISNNNKEKEG</sequence>
<evidence type="ECO:0000256" key="3">
    <source>
        <dbReference type="ARBA" id="ARBA00022692"/>
    </source>
</evidence>
<dbReference type="InterPro" id="IPR010291">
    <property type="entry name" value="Ion_channel_UNC-93"/>
</dbReference>
<dbReference type="PANTHER" id="PTHR23294">
    <property type="entry name" value="ET TRANSLATION PRODUCT-RELATED"/>
    <property type="match status" value="1"/>
</dbReference>
<gene>
    <name evidence="10" type="ORF">ODALV1_LOCUS4694</name>
</gene>
<dbReference type="PANTHER" id="PTHR23294:SF0">
    <property type="entry name" value="UNC93-LIKE PROTEIN MFSD11"/>
    <property type="match status" value="1"/>
</dbReference>
<dbReference type="InterPro" id="IPR036259">
    <property type="entry name" value="MFS_trans_sf"/>
</dbReference>
<protein>
    <recommendedName>
        <fullName evidence="7">UNC93-like protein MFSD11</fullName>
    </recommendedName>
    <alternativeName>
        <fullName evidence="8">Major facilitator superfamily domain-containing protein 11</fullName>
    </alternativeName>
</protein>
<evidence type="ECO:0000256" key="6">
    <source>
        <dbReference type="ARBA" id="ARBA00023180"/>
    </source>
</evidence>
<dbReference type="InterPro" id="IPR051617">
    <property type="entry name" value="UNC-93-like_regulator"/>
</dbReference>
<feature type="transmembrane region" description="Helical" evidence="9">
    <location>
        <begin position="287"/>
        <end position="305"/>
    </location>
</feature>
<comment type="subcellular location">
    <subcellularLocation>
        <location evidence="1">Membrane</location>
        <topology evidence="1">Multi-pass membrane protein</topology>
    </subcellularLocation>
</comment>
<feature type="transmembrane region" description="Helical" evidence="9">
    <location>
        <begin position="246"/>
        <end position="267"/>
    </location>
</feature>
<feature type="transmembrane region" description="Helical" evidence="9">
    <location>
        <begin position="82"/>
        <end position="100"/>
    </location>
</feature>
<comment type="caution">
    <text evidence="10">The sequence shown here is derived from an EMBL/GenBank/DDBJ whole genome shotgun (WGS) entry which is preliminary data.</text>
</comment>
<feature type="transmembrane region" description="Helical" evidence="9">
    <location>
        <begin position="12"/>
        <end position="34"/>
    </location>
</feature>
<evidence type="ECO:0000256" key="8">
    <source>
        <dbReference type="ARBA" id="ARBA00041910"/>
    </source>
</evidence>
<evidence type="ECO:0000256" key="5">
    <source>
        <dbReference type="ARBA" id="ARBA00023136"/>
    </source>
</evidence>
<feature type="transmembrane region" description="Helical" evidence="9">
    <location>
        <begin position="175"/>
        <end position="195"/>
    </location>
</feature>
<keyword evidence="11" id="KW-1185">Reference proteome</keyword>
<keyword evidence="6" id="KW-0325">Glycoprotein</keyword>
<evidence type="ECO:0000256" key="1">
    <source>
        <dbReference type="ARBA" id="ARBA00004141"/>
    </source>
</evidence>
<evidence type="ECO:0000256" key="4">
    <source>
        <dbReference type="ARBA" id="ARBA00022989"/>
    </source>
</evidence>
<dbReference type="EMBL" id="CAXLJM020000014">
    <property type="protein sequence ID" value="CAL8080623.1"/>
    <property type="molecule type" value="Genomic_DNA"/>
</dbReference>
<proteinExistence type="inferred from homology"/>
<feature type="transmembrane region" description="Helical" evidence="9">
    <location>
        <begin position="141"/>
        <end position="163"/>
    </location>
</feature>
<evidence type="ECO:0000256" key="7">
    <source>
        <dbReference type="ARBA" id="ARBA00040302"/>
    </source>
</evidence>
<dbReference type="SUPFAM" id="SSF103473">
    <property type="entry name" value="MFS general substrate transporter"/>
    <property type="match status" value="1"/>
</dbReference>
<dbReference type="Gene3D" id="1.20.1250.20">
    <property type="entry name" value="MFS general substrate transporter like domains"/>
    <property type="match status" value="1"/>
</dbReference>
<keyword evidence="4 9" id="KW-1133">Transmembrane helix</keyword>
<evidence type="ECO:0000256" key="9">
    <source>
        <dbReference type="SAM" id="Phobius"/>
    </source>
</evidence>